<evidence type="ECO:0000313" key="3">
    <source>
        <dbReference type="Proteomes" id="UP001374584"/>
    </source>
</evidence>
<feature type="region of interest" description="Disordered" evidence="1">
    <location>
        <begin position="36"/>
        <end position="63"/>
    </location>
</feature>
<feature type="compositionally biased region" description="Polar residues" evidence="1">
    <location>
        <begin position="43"/>
        <end position="61"/>
    </location>
</feature>
<reference evidence="2 3" key="1">
    <citation type="submission" date="2024-01" db="EMBL/GenBank/DDBJ databases">
        <title>The genomes of 5 underutilized Papilionoideae crops provide insights into root nodulation and disease resistanc.</title>
        <authorList>
            <person name="Jiang F."/>
        </authorList>
    </citation>
    <scope>NUCLEOTIDE SEQUENCE [LARGE SCALE GENOMIC DNA]</scope>
    <source>
        <strain evidence="2">JINMINGXINNONG_FW02</strain>
        <tissue evidence="2">Leaves</tissue>
    </source>
</reference>
<comment type="caution">
    <text evidence="2">The sequence shown here is derived from an EMBL/GenBank/DDBJ whole genome shotgun (WGS) entry which is preliminary data.</text>
</comment>
<proteinExistence type="predicted"/>
<dbReference type="EMBL" id="JAYMYR010000007">
    <property type="protein sequence ID" value="KAK7353897.1"/>
    <property type="molecule type" value="Genomic_DNA"/>
</dbReference>
<protein>
    <submittedName>
        <fullName evidence="2">Uncharacterized protein</fullName>
    </submittedName>
</protein>
<sequence>MIRSGPTVSVMVCTNDEMMALDRSVVALSSLLLDRSDAGSSRPETSPDQVNASEGATNRSGKLNKYEIELHQASAKNAYFEENNQHLVFDMAELKRNHKEMTLARKR</sequence>
<dbReference type="Proteomes" id="UP001374584">
    <property type="component" value="Unassembled WGS sequence"/>
</dbReference>
<name>A0AAN9QZP6_PHACN</name>
<dbReference type="AlphaFoldDB" id="A0AAN9QZP6"/>
<keyword evidence="3" id="KW-1185">Reference proteome</keyword>
<evidence type="ECO:0000256" key="1">
    <source>
        <dbReference type="SAM" id="MobiDB-lite"/>
    </source>
</evidence>
<accession>A0AAN9QZP6</accession>
<gene>
    <name evidence="2" type="ORF">VNO80_19350</name>
</gene>
<organism evidence="2 3">
    <name type="scientific">Phaseolus coccineus</name>
    <name type="common">Scarlet runner bean</name>
    <name type="synonym">Phaseolus multiflorus</name>
    <dbReference type="NCBI Taxonomy" id="3886"/>
    <lineage>
        <taxon>Eukaryota</taxon>
        <taxon>Viridiplantae</taxon>
        <taxon>Streptophyta</taxon>
        <taxon>Embryophyta</taxon>
        <taxon>Tracheophyta</taxon>
        <taxon>Spermatophyta</taxon>
        <taxon>Magnoliopsida</taxon>
        <taxon>eudicotyledons</taxon>
        <taxon>Gunneridae</taxon>
        <taxon>Pentapetalae</taxon>
        <taxon>rosids</taxon>
        <taxon>fabids</taxon>
        <taxon>Fabales</taxon>
        <taxon>Fabaceae</taxon>
        <taxon>Papilionoideae</taxon>
        <taxon>50 kb inversion clade</taxon>
        <taxon>NPAAA clade</taxon>
        <taxon>indigoferoid/millettioid clade</taxon>
        <taxon>Phaseoleae</taxon>
        <taxon>Phaseolus</taxon>
    </lineage>
</organism>
<evidence type="ECO:0000313" key="2">
    <source>
        <dbReference type="EMBL" id="KAK7353897.1"/>
    </source>
</evidence>